<evidence type="ECO:0000256" key="3">
    <source>
        <dbReference type="ARBA" id="ARBA00022737"/>
    </source>
</evidence>
<dbReference type="Proteomes" id="UP001634394">
    <property type="component" value="Unassembled WGS sequence"/>
</dbReference>
<evidence type="ECO:0000256" key="2">
    <source>
        <dbReference type="ARBA" id="ARBA00022679"/>
    </source>
</evidence>
<gene>
    <name evidence="10" type="ORF">ACJMK2_000127</name>
</gene>
<evidence type="ECO:0000256" key="8">
    <source>
        <dbReference type="ARBA" id="ARBA00048679"/>
    </source>
</evidence>
<dbReference type="AlphaFoldDB" id="A0ABD3XNF6"/>
<dbReference type="GO" id="GO:0005524">
    <property type="term" value="F:ATP binding"/>
    <property type="evidence" value="ECO:0007669"/>
    <property type="project" value="UniProtKB-KW"/>
</dbReference>
<dbReference type="EMBL" id="JBJQND010000001">
    <property type="protein sequence ID" value="KAL3887734.1"/>
    <property type="molecule type" value="Genomic_DNA"/>
</dbReference>
<evidence type="ECO:0000256" key="4">
    <source>
        <dbReference type="ARBA" id="ARBA00022741"/>
    </source>
</evidence>
<evidence type="ECO:0000256" key="1">
    <source>
        <dbReference type="ARBA" id="ARBA00012513"/>
    </source>
</evidence>
<dbReference type="Gene3D" id="3.40.50.300">
    <property type="entry name" value="P-loop containing nucleotide triphosphate hydrolases"/>
    <property type="match status" value="2"/>
</dbReference>
<evidence type="ECO:0000256" key="5">
    <source>
        <dbReference type="ARBA" id="ARBA00022777"/>
    </source>
</evidence>
<dbReference type="PROSITE" id="PS51424">
    <property type="entry name" value="ROC"/>
    <property type="match status" value="1"/>
</dbReference>
<accession>A0ABD3XNF6</accession>
<dbReference type="EC" id="2.7.11.1" evidence="1"/>
<organism evidence="10 11">
    <name type="scientific">Sinanodonta woodiana</name>
    <name type="common">Chinese pond mussel</name>
    <name type="synonym">Anodonta woodiana</name>
    <dbReference type="NCBI Taxonomy" id="1069815"/>
    <lineage>
        <taxon>Eukaryota</taxon>
        <taxon>Metazoa</taxon>
        <taxon>Spiralia</taxon>
        <taxon>Lophotrochozoa</taxon>
        <taxon>Mollusca</taxon>
        <taxon>Bivalvia</taxon>
        <taxon>Autobranchia</taxon>
        <taxon>Heteroconchia</taxon>
        <taxon>Palaeoheterodonta</taxon>
        <taxon>Unionida</taxon>
        <taxon>Unionoidea</taxon>
        <taxon>Unionidae</taxon>
        <taxon>Unioninae</taxon>
        <taxon>Sinanodonta</taxon>
    </lineage>
</organism>
<evidence type="ECO:0000259" key="9">
    <source>
        <dbReference type="PROSITE" id="PS51424"/>
    </source>
</evidence>
<dbReference type="SUPFAM" id="SSF50969">
    <property type="entry name" value="YVTN repeat-like/Quinoprotein amine dehydrogenase"/>
    <property type="match status" value="1"/>
</dbReference>
<keyword evidence="5" id="KW-0418">Kinase</keyword>
<dbReference type="Gene3D" id="1.10.10.10">
    <property type="entry name" value="Winged helix-like DNA-binding domain superfamily/Winged helix DNA-binding domain"/>
    <property type="match status" value="1"/>
</dbReference>
<keyword evidence="3" id="KW-0677">Repeat</keyword>
<dbReference type="InterPro" id="IPR027417">
    <property type="entry name" value="P-loop_NTPase"/>
</dbReference>
<comment type="catalytic activity">
    <reaction evidence="7">
        <text>L-threonyl-[protein] + ATP = O-phospho-L-threonyl-[protein] + ADP + H(+)</text>
        <dbReference type="Rhea" id="RHEA:46608"/>
        <dbReference type="Rhea" id="RHEA-COMP:11060"/>
        <dbReference type="Rhea" id="RHEA-COMP:11605"/>
        <dbReference type="ChEBI" id="CHEBI:15378"/>
        <dbReference type="ChEBI" id="CHEBI:30013"/>
        <dbReference type="ChEBI" id="CHEBI:30616"/>
        <dbReference type="ChEBI" id="CHEBI:61977"/>
        <dbReference type="ChEBI" id="CHEBI:456216"/>
        <dbReference type="EC" id="2.7.11.1"/>
    </reaction>
</comment>
<dbReference type="Pfam" id="PF18738">
    <property type="entry name" value="HEPN_DZIP3"/>
    <property type="match status" value="1"/>
</dbReference>
<name>A0ABD3XNF6_SINWO</name>
<dbReference type="InterPro" id="IPR041249">
    <property type="entry name" value="HEPN_DZIP3"/>
</dbReference>
<dbReference type="Pfam" id="PF16095">
    <property type="entry name" value="COR-A"/>
    <property type="match status" value="1"/>
</dbReference>
<reference evidence="10 11" key="1">
    <citation type="submission" date="2024-11" db="EMBL/GenBank/DDBJ databases">
        <title>Chromosome-level genome assembly of the freshwater bivalve Anodonta woodiana.</title>
        <authorList>
            <person name="Chen X."/>
        </authorList>
    </citation>
    <scope>NUCLEOTIDE SEQUENCE [LARGE SCALE GENOMIC DNA]</scope>
    <source>
        <strain evidence="10">MN2024</strain>
        <tissue evidence="10">Gills</tissue>
    </source>
</reference>
<comment type="caution">
    <text evidence="10">The sequence shown here is derived from an EMBL/GenBank/DDBJ whole genome shotgun (WGS) entry which is preliminary data.</text>
</comment>
<keyword evidence="2" id="KW-0808">Transferase</keyword>
<proteinExistence type="predicted"/>
<dbReference type="SUPFAM" id="SSF52540">
    <property type="entry name" value="P-loop containing nucleoside triphosphate hydrolases"/>
    <property type="match status" value="1"/>
</dbReference>
<dbReference type="GO" id="GO:0016301">
    <property type="term" value="F:kinase activity"/>
    <property type="evidence" value="ECO:0007669"/>
    <property type="project" value="UniProtKB-KW"/>
</dbReference>
<evidence type="ECO:0000313" key="10">
    <source>
        <dbReference type="EMBL" id="KAL3887734.1"/>
    </source>
</evidence>
<dbReference type="InterPro" id="IPR036388">
    <property type="entry name" value="WH-like_DNA-bd_sf"/>
</dbReference>
<keyword evidence="6" id="KW-0067">ATP-binding</keyword>
<sequence>MHKENDLDPRGVVVVGDKLVITDRRSGKVRVYRRHDGTFLSSSDKLKSWPHGVCRVSDTEFCVAMWDAGIAIMAVKISGQISRVKTFRLQPTFDYCYGVALWKDTIVVSGVKDSTICWSVVSSQDGRPEELHKVCGGSYFSSLTVKHDMLYVTCRADSHDDRGVYGFNLLSPRQPPYTYKPGGLTSGITVDDVGHLFVCVWNSSIHHLTATCQLVAIYDVPRRPVAIFWDSGVLYLASYDSHVITMYKTPQQGTGIPVEILNMDDRSIQLFENALKDGKEKVYSIRVMVVGHLGVGKTTLIKRLLGKDVNILERQSTEGIDVHLNCCDVSLSSHEWILQKKESEQEYRLQRLAKVLIEKQVRSEAADEKQDVSSHEGEITDISTQDLDAEEPNIVSPHPDLQKTGQQVLSKTADEKQVVIPQEGDVADISGQDHVAEEPDLVSPHPDLLKTSQQVGSPGELRSLPKSNANTVVRSDPGKNVSIESRMKDPNREILQLLQKNADKIKHDLGKYAPLTMWDFAGQYAFYTTHQMFLSRRAIYLLVTDLSGQIDDMVDDEFYFDEKGKRECRVLELVEVWMNSVHSCAPPDNEIKNSEFIPPPVILVGTHADAVKQARKKEQMTLVQDPVSSPAHSKKQPSLIQRIRDFFTKKDYRHEICENYFREIRSHLKDKPSRFHLVEEDFAIDNTVVDRKLESLKRKIVEVASRQAYWGEEIPARWLPLEQVLMNLRAQGHKVIHRSRLENINQAGGVQISTDELDLFLRFQHEIGTILYFSTELLKEKIVLEPQWMINALKSLITVEEMFVLRHAPSVSTMWHEFKNGKLYLELIDALWTKDRNPDLHDNKDHLLLLMEQLNIIAKPTLCIDDVSEIKEMNYFFAPCMLHVEPPRDVIFPEPREQIESSSVMCYVFTGKFLPAPIFHRLLAACIARWPLATKKMKTTLENQIFCGCGVFRIGHLHKLTLYFSGYIISMRVTRQGTKDKTPSSKLCIEVKEFIAKVLNKVIGYLGHSLKFEEFIQCPEYKGEIVKCRIPVALLKENDEVCCDSHDKLIESNKILKFWFDDESDPILLVNNTDGQDEDDVDAPITQEHINHARLCNALTTVCSNALREILLTNAPMPHTDIYKAILANEARLKKQLNKDQVKLVFPDPQGLTTGKVEEFDTSLLYTIIRNVSSVPAPSNGWGKPPNNNPRDTTIGASVERIRIYRNHISGHSVDGKISQPDFEDYWAEIDEVLREIEIVVGNHGYLEDLEKRKNQAITPHEARELQKTFQEYKKQTE</sequence>
<feature type="domain" description="Roc" evidence="9">
    <location>
        <begin position="278"/>
        <end position="707"/>
    </location>
</feature>
<comment type="catalytic activity">
    <reaction evidence="8">
        <text>L-seryl-[protein] + ATP = O-phospho-L-seryl-[protein] + ADP + H(+)</text>
        <dbReference type="Rhea" id="RHEA:17989"/>
        <dbReference type="Rhea" id="RHEA-COMP:9863"/>
        <dbReference type="Rhea" id="RHEA-COMP:11604"/>
        <dbReference type="ChEBI" id="CHEBI:15378"/>
        <dbReference type="ChEBI" id="CHEBI:29999"/>
        <dbReference type="ChEBI" id="CHEBI:30616"/>
        <dbReference type="ChEBI" id="CHEBI:83421"/>
        <dbReference type="ChEBI" id="CHEBI:456216"/>
        <dbReference type="EC" id="2.7.11.1"/>
    </reaction>
</comment>
<evidence type="ECO:0000313" key="11">
    <source>
        <dbReference type="Proteomes" id="UP001634394"/>
    </source>
</evidence>
<dbReference type="InterPro" id="IPR020859">
    <property type="entry name" value="ROC"/>
</dbReference>
<keyword evidence="11" id="KW-1185">Reference proteome</keyword>
<dbReference type="InterPro" id="IPR032171">
    <property type="entry name" value="COR-A"/>
</dbReference>
<evidence type="ECO:0000256" key="7">
    <source>
        <dbReference type="ARBA" id="ARBA00047899"/>
    </source>
</evidence>
<feature type="non-terminal residue" evidence="10">
    <location>
        <position position="1278"/>
    </location>
</feature>
<dbReference type="PANTHER" id="PTHR14389">
    <property type="entry name" value="SI:CH1073-475A24.1"/>
    <property type="match status" value="1"/>
</dbReference>
<protein>
    <recommendedName>
        <fullName evidence="1">non-specific serine/threonine protein kinase</fullName>
        <ecNumber evidence="1">2.7.11.1</ecNumber>
    </recommendedName>
</protein>
<dbReference type="PANTHER" id="PTHR14389:SF3">
    <property type="entry name" value="PROTEIN FAM111A-LIKE"/>
    <property type="match status" value="1"/>
</dbReference>
<dbReference type="InterPro" id="IPR011044">
    <property type="entry name" value="Quino_amine_DH_bsu"/>
</dbReference>
<keyword evidence="4" id="KW-0547">Nucleotide-binding</keyword>
<dbReference type="Pfam" id="PF08477">
    <property type="entry name" value="Roc"/>
    <property type="match status" value="1"/>
</dbReference>
<evidence type="ECO:0000256" key="6">
    <source>
        <dbReference type="ARBA" id="ARBA00022840"/>
    </source>
</evidence>